<reference evidence="2" key="1">
    <citation type="submission" date="2020-08" db="EMBL/GenBank/DDBJ databases">
        <title>Genome public.</title>
        <authorList>
            <person name="Liu C."/>
            <person name="Sun Q."/>
        </authorList>
    </citation>
    <scope>NUCLEOTIDE SEQUENCE</scope>
    <source>
        <strain evidence="2">NSJ-40</strain>
    </source>
</reference>
<feature type="region of interest" description="Disordered" evidence="1">
    <location>
        <begin position="33"/>
        <end position="75"/>
    </location>
</feature>
<comment type="caution">
    <text evidence="2">The sequence shown here is derived from an EMBL/GenBank/DDBJ whole genome shotgun (WGS) entry which is preliminary data.</text>
</comment>
<proteinExistence type="predicted"/>
<evidence type="ECO:0000256" key="1">
    <source>
        <dbReference type="SAM" id="MobiDB-lite"/>
    </source>
</evidence>
<organism evidence="2 3">
    <name type="scientific">Yeguia hominis</name>
    <dbReference type="NCBI Taxonomy" id="2763662"/>
    <lineage>
        <taxon>Bacteria</taxon>
        <taxon>Bacillati</taxon>
        <taxon>Bacillota</taxon>
        <taxon>Clostridia</taxon>
        <taxon>Eubacteriales</taxon>
        <taxon>Yeguiaceae</taxon>
        <taxon>Yeguia</taxon>
    </lineage>
</organism>
<sequence length="292" mass="32179">MKPEFQFWLLGKTMKEGEPMMMHPNKLDLTLFSEEAPAASGPPAPVGGAGASAKSSAQEAAAAPQQTKKSAEGSACRESFEALIQGKYREAFSERVQGIIDRRFKDLKALKARAEQLEPLLEQLRGQYGAADNDALLRALQERTPEPGTPEALKEAASPEDGQPGGNRSEYEGGFSKWKSDIAAAQRRYPSFRIAAECQNPVFVRLMRSGIDVTTAYEFIHRGELLGKTVQETAKLVRQSVGEEIRTRAMRPEENGIGARSAAIGRPDARRMSRQERESISRRVLQGEKITF</sequence>
<evidence type="ECO:0000313" key="3">
    <source>
        <dbReference type="Proteomes" id="UP000651482"/>
    </source>
</evidence>
<dbReference type="Proteomes" id="UP000651482">
    <property type="component" value="Unassembled WGS sequence"/>
</dbReference>
<gene>
    <name evidence="2" type="ORF">IAG03_05115</name>
</gene>
<feature type="region of interest" description="Disordered" evidence="1">
    <location>
        <begin position="145"/>
        <end position="173"/>
    </location>
</feature>
<protein>
    <submittedName>
        <fullName evidence="2">Uncharacterized protein</fullName>
    </submittedName>
</protein>
<dbReference type="AlphaFoldDB" id="A0A926D7Z1"/>
<dbReference type="RefSeq" id="WP_249318765.1">
    <property type="nucleotide sequence ID" value="NZ_JACRSN010000006.1"/>
</dbReference>
<accession>A0A926D7Z1</accession>
<evidence type="ECO:0000313" key="2">
    <source>
        <dbReference type="EMBL" id="MBC8533393.1"/>
    </source>
</evidence>
<dbReference type="EMBL" id="JACRSN010000006">
    <property type="protein sequence ID" value="MBC8533393.1"/>
    <property type="molecule type" value="Genomic_DNA"/>
</dbReference>
<feature type="compositionally biased region" description="Low complexity" evidence="1">
    <location>
        <begin position="51"/>
        <end position="66"/>
    </location>
</feature>
<name>A0A926D7Z1_9FIRM</name>
<keyword evidence="3" id="KW-1185">Reference proteome</keyword>